<accession>A0ABT2ET41</accession>
<evidence type="ECO:0000313" key="3">
    <source>
        <dbReference type="Proteomes" id="UP001204798"/>
    </source>
</evidence>
<evidence type="ECO:0008006" key="4">
    <source>
        <dbReference type="Google" id="ProtNLM"/>
    </source>
</evidence>
<dbReference type="RefSeq" id="WP_259102007.1">
    <property type="nucleotide sequence ID" value="NZ_JANUCP010000009.1"/>
</dbReference>
<organism evidence="2 3">
    <name type="scientific">Candidatus Fervidibacter sacchari</name>
    <dbReference type="NCBI Taxonomy" id="1448929"/>
    <lineage>
        <taxon>Bacteria</taxon>
        <taxon>Candidatus Fervidibacterota</taxon>
        <taxon>Candidatus Fervidibacter</taxon>
    </lineage>
</organism>
<proteinExistence type="predicted"/>
<keyword evidence="3" id="KW-1185">Reference proteome</keyword>
<gene>
    <name evidence="2" type="ORF">M2350_003583</name>
</gene>
<evidence type="ECO:0000256" key="1">
    <source>
        <dbReference type="SAM" id="Phobius"/>
    </source>
</evidence>
<keyword evidence="1" id="KW-0812">Transmembrane</keyword>
<evidence type="ECO:0000313" key="2">
    <source>
        <dbReference type="EMBL" id="MCS3921142.1"/>
    </source>
</evidence>
<keyword evidence="1" id="KW-1133">Transmembrane helix</keyword>
<name>A0ABT2ET41_9BACT</name>
<dbReference type="Proteomes" id="UP001204798">
    <property type="component" value="Unassembled WGS sequence"/>
</dbReference>
<dbReference type="SUPFAM" id="SSF52833">
    <property type="entry name" value="Thioredoxin-like"/>
    <property type="match status" value="1"/>
</dbReference>
<dbReference type="InterPro" id="IPR036249">
    <property type="entry name" value="Thioredoxin-like_sf"/>
</dbReference>
<reference evidence="2 3" key="1">
    <citation type="submission" date="2022-08" db="EMBL/GenBank/DDBJ databases">
        <title>Bacterial and archaeal communities from various locations to study Microbial Dark Matter (Phase II).</title>
        <authorList>
            <person name="Stepanauskas R."/>
        </authorList>
    </citation>
    <scope>NUCLEOTIDE SEQUENCE [LARGE SCALE GENOMIC DNA]</scope>
    <source>
        <strain evidence="2 3">PD1</strain>
    </source>
</reference>
<sequence>MAMEREGKQRIGSWLAQPEKRLRFLVATLIALTIVFVSFSINSPEGQTVLAVWRNYKQEMENRKRFQQALSSDPTIGTSIEKLGLNHSLLATHHSPIHHSPLATRHSLPILVIVFGGCEGCGAQGLKDWVEALGNWKVWEKEFKGVIVVRDKKAKVKEVWERNGWKVSVIADEDGEISKRLNAFFSPRAYGFSEGKLVWVQKRVGMGVVEVLEEFLGKVKGSERAKELMNEWSKEMRERLWGKAAVVEQKGGDRR</sequence>
<comment type="caution">
    <text evidence="2">The sequence shown here is derived from an EMBL/GenBank/DDBJ whole genome shotgun (WGS) entry which is preliminary data.</text>
</comment>
<feature type="transmembrane region" description="Helical" evidence="1">
    <location>
        <begin position="21"/>
        <end position="41"/>
    </location>
</feature>
<dbReference type="EMBL" id="JANUCP010000009">
    <property type="protein sequence ID" value="MCS3921142.1"/>
    <property type="molecule type" value="Genomic_DNA"/>
</dbReference>
<protein>
    <recommendedName>
        <fullName evidence="4">Thioredoxin-like fold domain-containing protein</fullName>
    </recommendedName>
</protein>
<keyword evidence="1" id="KW-0472">Membrane</keyword>